<sequence length="139" mass="16318">MNITPTVNVLEMTKKFSTNSDPFEIAKAEGITIKRWEFPVSRLLVVNDLCTWIFLEDIDDDELRNFVMWHELGHYFLHYKKGATKNDPEWQKYFQEIEANEFAAIMTGTQRAKEKAIEMNGIAFINTIKQINKKEGEIR</sequence>
<gene>
    <name evidence="2" type="ORF">F3C73_26290</name>
</gene>
<name>A0A641Y2I3_BACOV</name>
<reference evidence="2" key="1">
    <citation type="journal article" date="2019" name="Nat. Med.">
        <title>A library of human gut bacterial isolates paired with longitudinal multiomics data enables mechanistic microbiome research.</title>
        <authorList>
            <person name="Poyet M."/>
            <person name="Groussin M."/>
            <person name="Gibbons S.M."/>
            <person name="Avila-Pacheco J."/>
            <person name="Jiang X."/>
            <person name="Kearney S.M."/>
            <person name="Perrotta A.R."/>
            <person name="Berdy B."/>
            <person name="Zhao S."/>
            <person name="Lieberman T.D."/>
            <person name="Swanson P.K."/>
            <person name="Smith M."/>
            <person name="Roesemann S."/>
            <person name="Alexander J.E."/>
            <person name="Rich S.A."/>
            <person name="Livny J."/>
            <person name="Vlamakis H."/>
            <person name="Clish C."/>
            <person name="Bullock K."/>
            <person name="Deik A."/>
            <person name="Scott J."/>
            <person name="Pierce K.A."/>
            <person name="Xavier R.J."/>
            <person name="Alm E.J."/>
        </authorList>
    </citation>
    <scope>NUCLEOTIDE SEQUENCE</scope>
    <source>
        <strain evidence="2">BIOML-A68</strain>
    </source>
</reference>
<dbReference type="Pfam" id="PF06114">
    <property type="entry name" value="Peptidase_M78"/>
    <property type="match status" value="1"/>
</dbReference>
<feature type="domain" description="IrrE N-terminal-like" evidence="1">
    <location>
        <begin position="53"/>
        <end position="104"/>
    </location>
</feature>
<evidence type="ECO:0000313" key="2">
    <source>
        <dbReference type="EMBL" id="KAA4398254.1"/>
    </source>
</evidence>
<proteinExistence type="predicted"/>
<accession>A0A641Y2I3</accession>
<organism evidence="2">
    <name type="scientific">Bacteroides ovatus</name>
    <dbReference type="NCBI Taxonomy" id="28116"/>
    <lineage>
        <taxon>Bacteria</taxon>
        <taxon>Pseudomonadati</taxon>
        <taxon>Bacteroidota</taxon>
        <taxon>Bacteroidia</taxon>
        <taxon>Bacteroidales</taxon>
        <taxon>Bacteroidaceae</taxon>
        <taxon>Bacteroides</taxon>
    </lineage>
</organism>
<dbReference type="EMBL" id="VWHP01000058">
    <property type="protein sequence ID" value="KAA4398254.1"/>
    <property type="molecule type" value="Genomic_DNA"/>
</dbReference>
<dbReference type="Gene3D" id="1.10.10.2910">
    <property type="match status" value="1"/>
</dbReference>
<protein>
    <submittedName>
        <fullName evidence="2">ImmA/IrrE family metallo-endopeptidase</fullName>
    </submittedName>
</protein>
<comment type="caution">
    <text evidence="2">The sequence shown here is derived from an EMBL/GenBank/DDBJ whole genome shotgun (WGS) entry which is preliminary data.</text>
</comment>
<evidence type="ECO:0000259" key="1">
    <source>
        <dbReference type="Pfam" id="PF06114"/>
    </source>
</evidence>
<dbReference type="InterPro" id="IPR010359">
    <property type="entry name" value="IrrE_HExxH"/>
</dbReference>
<dbReference type="AlphaFoldDB" id="A0A641Y2I3"/>